<feature type="compositionally biased region" description="Basic and acidic residues" evidence="1">
    <location>
        <begin position="22"/>
        <end position="31"/>
    </location>
</feature>
<dbReference type="EMBL" id="CAXAMN010027606">
    <property type="protein sequence ID" value="CAK9111841.1"/>
    <property type="molecule type" value="Genomic_DNA"/>
</dbReference>
<keyword evidence="4" id="KW-1185">Reference proteome</keyword>
<reference evidence="3 4" key="1">
    <citation type="submission" date="2024-02" db="EMBL/GenBank/DDBJ databases">
        <authorList>
            <person name="Chen Y."/>
            <person name="Shah S."/>
            <person name="Dougan E. K."/>
            <person name="Thang M."/>
            <person name="Chan C."/>
        </authorList>
    </citation>
    <scope>NUCLEOTIDE SEQUENCE [LARGE SCALE GENOMIC DNA]</scope>
</reference>
<evidence type="ECO:0000313" key="4">
    <source>
        <dbReference type="Proteomes" id="UP001642484"/>
    </source>
</evidence>
<organism evidence="3 4">
    <name type="scientific">Durusdinium trenchii</name>
    <dbReference type="NCBI Taxonomy" id="1381693"/>
    <lineage>
        <taxon>Eukaryota</taxon>
        <taxon>Sar</taxon>
        <taxon>Alveolata</taxon>
        <taxon>Dinophyceae</taxon>
        <taxon>Suessiales</taxon>
        <taxon>Symbiodiniaceae</taxon>
        <taxon>Durusdinium</taxon>
    </lineage>
</organism>
<dbReference type="EMBL" id="CAXAMN010027617">
    <property type="protein sequence ID" value="CAK9111871.1"/>
    <property type="molecule type" value="Genomic_DNA"/>
</dbReference>
<evidence type="ECO:0000313" key="2">
    <source>
        <dbReference type="EMBL" id="CAK9111841.1"/>
    </source>
</evidence>
<gene>
    <name evidence="2" type="ORF">CCMP2556_LOCUS51879</name>
    <name evidence="3" type="ORF">CCMP2556_LOCUS51895</name>
</gene>
<proteinExistence type="predicted"/>
<feature type="region of interest" description="Disordered" evidence="1">
    <location>
        <begin position="22"/>
        <end position="57"/>
    </location>
</feature>
<dbReference type="Proteomes" id="UP001642484">
    <property type="component" value="Unassembled WGS sequence"/>
</dbReference>
<protein>
    <submittedName>
        <fullName evidence="3">Uncharacterized protein</fullName>
    </submittedName>
</protein>
<sequence length="191" mass="21430">MLNVGWSALTLFSKASFMKEAAKTGKPEAKKRPYNNTNRAQRAAESDRKEHRSYKSTALDPSRLTALEFAKCVSLQHDMRIGKSKAGTQRCAASVDAFLTVIYNGVAETLPDRFIRRGRSSGQEDPDFDIDSDCEVEEMRDFLDTPGKGPVWQMLQHNERKVAKYMDPGTVADLYQHYVATRQMFGAVAVS</sequence>
<accession>A0ABP0SHW6</accession>
<name>A0ABP0SHW6_9DINO</name>
<comment type="caution">
    <text evidence="3">The sequence shown here is derived from an EMBL/GenBank/DDBJ whole genome shotgun (WGS) entry which is preliminary data.</text>
</comment>
<evidence type="ECO:0000256" key="1">
    <source>
        <dbReference type="SAM" id="MobiDB-lite"/>
    </source>
</evidence>
<evidence type="ECO:0000313" key="3">
    <source>
        <dbReference type="EMBL" id="CAK9111871.1"/>
    </source>
</evidence>